<evidence type="ECO:0000313" key="4">
    <source>
        <dbReference type="Proteomes" id="UP000236743"/>
    </source>
</evidence>
<evidence type="ECO:0000256" key="1">
    <source>
        <dbReference type="ARBA" id="ARBA00006484"/>
    </source>
</evidence>
<keyword evidence="4" id="KW-1185">Reference proteome</keyword>
<dbReference type="PRINTS" id="PR00081">
    <property type="entry name" value="GDHRDH"/>
</dbReference>
<dbReference type="AlphaFoldDB" id="A0A1H6CHW2"/>
<comment type="similarity">
    <text evidence="1">Belongs to the short-chain dehydrogenases/reductases (SDR) family.</text>
</comment>
<dbReference type="Gene3D" id="3.40.50.720">
    <property type="entry name" value="NAD(P)-binding Rossmann-like Domain"/>
    <property type="match status" value="1"/>
</dbReference>
<dbReference type="OrthoDB" id="20590at2"/>
<evidence type="ECO:0000256" key="2">
    <source>
        <dbReference type="ARBA" id="ARBA00023002"/>
    </source>
</evidence>
<name>A0A1H6CHW2_9HYPH</name>
<sequence length="251" mass="25206">MTARPVLLVTGGSRGIGAATCIMAARRGYDVAVNYQSNAAAAAAVVASCKAAGARAVALQGDMANETDIIRIFAEAKAALGPLTHVVNNAGITGKSSPLAQADTAVIRSCIDINVTGAILVAREAARALAANAEAKGRALVNISSAAATLGSPGEYVWYAASKGAIDSLTVGLAKELAPAGIRVNAVSPGITETDIHAMSTGEAGRVDRIAPMVPLKRAATPDEIAEAVLFLLSDASAYTTGVVLRVAGGR</sequence>
<dbReference type="CDD" id="cd05233">
    <property type="entry name" value="SDR_c"/>
    <property type="match status" value="1"/>
</dbReference>
<dbReference type="InterPro" id="IPR020904">
    <property type="entry name" value="Sc_DH/Rdtase_CS"/>
</dbReference>
<protein>
    <submittedName>
        <fullName evidence="3">NAD(P)-dependent dehydrogenase, short-chain alcohol dehydrogenase family</fullName>
    </submittedName>
</protein>
<keyword evidence="2" id="KW-0560">Oxidoreductase</keyword>
<organism evidence="3 4">
    <name type="scientific">Bosea lathyri</name>
    <dbReference type="NCBI Taxonomy" id="1036778"/>
    <lineage>
        <taxon>Bacteria</taxon>
        <taxon>Pseudomonadati</taxon>
        <taxon>Pseudomonadota</taxon>
        <taxon>Alphaproteobacteria</taxon>
        <taxon>Hyphomicrobiales</taxon>
        <taxon>Boseaceae</taxon>
        <taxon>Bosea</taxon>
    </lineage>
</organism>
<dbReference type="PROSITE" id="PS00061">
    <property type="entry name" value="ADH_SHORT"/>
    <property type="match status" value="1"/>
</dbReference>
<gene>
    <name evidence="3" type="ORF">SAMN04488115_110127</name>
</gene>
<dbReference type="FunFam" id="3.40.50.720:FF:000084">
    <property type="entry name" value="Short-chain dehydrogenase reductase"/>
    <property type="match status" value="1"/>
</dbReference>
<reference evidence="3 4" key="1">
    <citation type="submission" date="2016-10" db="EMBL/GenBank/DDBJ databases">
        <authorList>
            <person name="de Groot N.N."/>
        </authorList>
    </citation>
    <scope>NUCLEOTIDE SEQUENCE [LARGE SCALE GENOMIC DNA]</scope>
    <source>
        <strain evidence="3 4">DSM 26656</strain>
    </source>
</reference>
<dbReference type="SUPFAM" id="SSF51735">
    <property type="entry name" value="NAD(P)-binding Rossmann-fold domains"/>
    <property type="match status" value="1"/>
</dbReference>
<dbReference type="Pfam" id="PF13561">
    <property type="entry name" value="adh_short_C2"/>
    <property type="match status" value="1"/>
</dbReference>
<dbReference type="PRINTS" id="PR00080">
    <property type="entry name" value="SDRFAMILY"/>
</dbReference>
<dbReference type="RefSeq" id="WP_103874584.1">
    <property type="nucleotide sequence ID" value="NZ_FNUY01000010.1"/>
</dbReference>
<dbReference type="Proteomes" id="UP000236743">
    <property type="component" value="Unassembled WGS sequence"/>
</dbReference>
<dbReference type="PANTHER" id="PTHR43639:SF1">
    <property type="entry name" value="SHORT-CHAIN DEHYDROGENASE_REDUCTASE FAMILY PROTEIN"/>
    <property type="match status" value="1"/>
</dbReference>
<dbReference type="InterPro" id="IPR036291">
    <property type="entry name" value="NAD(P)-bd_dom_sf"/>
</dbReference>
<dbReference type="EMBL" id="FNUY01000010">
    <property type="protein sequence ID" value="SEG72357.1"/>
    <property type="molecule type" value="Genomic_DNA"/>
</dbReference>
<dbReference type="PANTHER" id="PTHR43639">
    <property type="entry name" value="OXIDOREDUCTASE, SHORT-CHAIN DEHYDROGENASE/REDUCTASE FAMILY (AFU_ORTHOLOGUE AFUA_5G02870)"/>
    <property type="match status" value="1"/>
</dbReference>
<accession>A0A1H6CHW2</accession>
<dbReference type="InterPro" id="IPR002347">
    <property type="entry name" value="SDR_fam"/>
</dbReference>
<proteinExistence type="inferred from homology"/>
<dbReference type="GO" id="GO:0016491">
    <property type="term" value="F:oxidoreductase activity"/>
    <property type="evidence" value="ECO:0007669"/>
    <property type="project" value="UniProtKB-KW"/>
</dbReference>
<evidence type="ECO:0000313" key="3">
    <source>
        <dbReference type="EMBL" id="SEG72357.1"/>
    </source>
</evidence>